<dbReference type="EMBL" id="JARBHB010000009">
    <property type="protein sequence ID" value="KAJ8876206.1"/>
    <property type="molecule type" value="Genomic_DNA"/>
</dbReference>
<keyword evidence="1" id="KW-0808">Transferase</keyword>
<comment type="caution">
    <text evidence="8">The sequence shown here is derived from an EMBL/GenBank/DDBJ whole genome shotgun (WGS) entry which is preliminary data.</text>
</comment>
<dbReference type="InterPro" id="IPR043502">
    <property type="entry name" value="DNA/RNA_pol_sf"/>
</dbReference>
<keyword evidence="3" id="KW-0540">Nuclease</keyword>
<keyword evidence="5" id="KW-0378">Hydrolase</keyword>
<evidence type="ECO:0000313" key="8">
    <source>
        <dbReference type="EMBL" id="KAJ8876206.1"/>
    </source>
</evidence>
<accession>A0ABQ9GW03</accession>
<keyword evidence="2" id="KW-0548">Nucleotidyltransferase</keyword>
<dbReference type="Gene3D" id="3.30.420.10">
    <property type="entry name" value="Ribonuclease H-like superfamily/Ribonuclease H"/>
    <property type="match status" value="1"/>
</dbReference>
<dbReference type="InterPro" id="IPR036397">
    <property type="entry name" value="RNaseH_sf"/>
</dbReference>
<keyword evidence="9" id="KW-1185">Reference proteome</keyword>
<gene>
    <name evidence="8" type="ORF">PR048_024116</name>
</gene>
<keyword evidence="4" id="KW-0255">Endonuclease</keyword>
<feature type="domain" description="Reverse transcriptase RNase H-like" evidence="7">
    <location>
        <begin position="526"/>
        <end position="584"/>
    </location>
</feature>
<name>A0ABQ9GW03_9NEOP</name>
<proteinExistence type="predicted"/>
<evidence type="ECO:0000256" key="4">
    <source>
        <dbReference type="ARBA" id="ARBA00022759"/>
    </source>
</evidence>
<organism evidence="8 9">
    <name type="scientific">Dryococelus australis</name>
    <dbReference type="NCBI Taxonomy" id="614101"/>
    <lineage>
        <taxon>Eukaryota</taxon>
        <taxon>Metazoa</taxon>
        <taxon>Ecdysozoa</taxon>
        <taxon>Arthropoda</taxon>
        <taxon>Hexapoda</taxon>
        <taxon>Insecta</taxon>
        <taxon>Pterygota</taxon>
        <taxon>Neoptera</taxon>
        <taxon>Polyneoptera</taxon>
        <taxon>Phasmatodea</taxon>
        <taxon>Verophasmatodea</taxon>
        <taxon>Anareolatae</taxon>
        <taxon>Phasmatidae</taxon>
        <taxon>Eurycanthinae</taxon>
        <taxon>Dryococelus</taxon>
    </lineage>
</organism>
<evidence type="ECO:0000256" key="2">
    <source>
        <dbReference type="ARBA" id="ARBA00022695"/>
    </source>
</evidence>
<evidence type="ECO:0000313" key="9">
    <source>
        <dbReference type="Proteomes" id="UP001159363"/>
    </source>
</evidence>
<sequence length="621" mass="69395">MYSVLASVQVGCSSLCTPDADLDFRTNNLPARAHGVLECVGRSYICTAIPGPVEWQPLEDVWVNCPICTSRVQNAACQLTRIRAVRSMLIRNFTDFSDWGRTNRLEPDPNTERLTENAHVATVGGVPRKGGGGGGGAIDDVTADLEGTDDSHTSVHLCLTAFGVGPLVFVRGSMNTEAYCNILDNEMLPTLWRFYGLDPCYFQDDNARCHIVLVCTELRPKSIAQLMEWLQEEWRRIPVDVLQTLVESMPDRVAAVIATRDSVLRDTQQQVQSHARSGDGALVVRAIVTLIVLALLDRNRGKRSKQAGNNSDHFPFHTEAKLQMYSLAQCSGIQLFTIWRRTYRVSAGVFTSRTETHGGKNPQFYEHVQVSRELKPPPIPDLKLKFVACKNSSRLLSLGDFNTWVIVQECSGHRPLLRATRVARNLVERDTAGLRVECLECFTAVSATCSMSVKRQAATVKSGTVEIKTERRNFAFSGLKEIVASPPVLGLSNSDSKYILNIVASDVGIVAVLSRIQDEKGFRELHCVTRGELLATVNATSHFCPYLYGRHFILRTNRASLRWLRNFKNPEGQMAWWIHHFQEYDKCSANLDAFKPILFRGGHVNYSVVIANIMKNRVVNR</sequence>
<protein>
    <recommendedName>
        <fullName evidence="7">Reverse transcriptase RNase H-like domain-containing protein</fullName>
    </recommendedName>
</protein>
<evidence type="ECO:0000256" key="6">
    <source>
        <dbReference type="ARBA" id="ARBA00022918"/>
    </source>
</evidence>
<dbReference type="PANTHER" id="PTHR34072">
    <property type="entry name" value="ENZYMATIC POLYPROTEIN-RELATED"/>
    <property type="match status" value="1"/>
</dbReference>
<dbReference type="InterPro" id="IPR041373">
    <property type="entry name" value="RT_RNaseH"/>
</dbReference>
<dbReference type="Proteomes" id="UP001159363">
    <property type="component" value="Chromosome 8"/>
</dbReference>
<reference evidence="8 9" key="1">
    <citation type="submission" date="2023-02" db="EMBL/GenBank/DDBJ databases">
        <title>LHISI_Scaffold_Assembly.</title>
        <authorList>
            <person name="Stuart O.P."/>
            <person name="Cleave R."/>
            <person name="Magrath M.J.L."/>
            <person name="Mikheyev A.S."/>
        </authorList>
    </citation>
    <scope>NUCLEOTIDE SEQUENCE [LARGE SCALE GENOMIC DNA]</scope>
    <source>
        <strain evidence="8">Daus_M_001</strain>
        <tissue evidence="8">Leg muscle</tissue>
    </source>
</reference>
<evidence type="ECO:0000259" key="7">
    <source>
        <dbReference type="Pfam" id="PF17917"/>
    </source>
</evidence>
<dbReference type="PANTHER" id="PTHR34072:SF52">
    <property type="entry name" value="RIBONUCLEASE H"/>
    <property type="match status" value="1"/>
</dbReference>
<evidence type="ECO:0000256" key="1">
    <source>
        <dbReference type="ARBA" id="ARBA00022679"/>
    </source>
</evidence>
<dbReference type="Pfam" id="PF17917">
    <property type="entry name" value="RT_RNaseH"/>
    <property type="match status" value="1"/>
</dbReference>
<dbReference type="SUPFAM" id="SSF56672">
    <property type="entry name" value="DNA/RNA polymerases"/>
    <property type="match status" value="1"/>
</dbReference>
<evidence type="ECO:0000256" key="5">
    <source>
        <dbReference type="ARBA" id="ARBA00022801"/>
    </source>
</evidence>
<keyword evidence="6" id="KW-0695">RNA-directed DNA polymerase</keyword>
<evidence type="ECO:0000256" key="3">
    <source>
        <dbReference type="ARBA" id="ARBA00022722"/>
    </source>
</evidence>